<dbReference type="InterPro" id="IPR011330">
    <property type="entry name" value="Glyco_hydro/deAcase_b/a-brl"/>
</dbReference>
<proteinExistence type="predicted"/>
<dbReference type="AlphaFoldDB" id="A0A3B7MC88"/>
<organism evidence="1 2">
    <name type="scientific">Thermosynechococcus sichuanensis E542</name>
    <dbReference type="NCBI Taxonomy" id="2016101"/>
    <lineage>
        <taxon>Bacteria</taxon>
        <taxon>Bacillati</taxon>
        <taxon>Cyanobacteriota</taxon>
        <taxon>Cyanophyceae</taxon>
        <taxon>Acaryochloridales</taxon>
        <taxon>Thermosynechococcaceae</taxon>
        <taxon>Thermosynechococcus</taxon>
        <taxon>Thermosynechococcus sichuanensis</taxon>
    </lineage>
</organism>
<dbReference type="EMBL" id="CP032152">
    <property type="protein sequence ID" value="AXY67225.1"/>
    <property type="molecule type" value="Genomic_DNA"/>
</dbReference>
<keyword evidence="1" id="KW-0378">Hydrolase</keyword>
<protein>
    <submittedName>
        <fullName evidence="1">Glycosyl hydrolase family 57</fullName>
    </submittedName>
</protein>
<reference evidence="2" key="1">
    <citation type="submission" date="2018-09" db="EMBL/GenBank/DDBJ databases">
        <title>Complete genome sequence of thermophilic cyanobacteria strain Thermosynechococcus elongatus PKUAC-SCTE542.</title>
        <authorList>
            <person name="Liang Y."/>
            <person name="Tang J."/>
            <person name="Daroch M."/>
        </authorList>
    </citation>
    <scope>NUCLEOTIDE SEQUENCE [LARGE SCALE GENOMIC DNA]</scope>
    <source>
        <strain evidence="2">E542</strain>
    </source>
</reference>
<dbReference type="PANTHER" id="PTHR36306:SF5">
    <property type="entry name" value="SLR1535 PROTEIN"/>
    <property type="match status" value="1"/>
</dbReference>
<dbReference type="KEGG" id="tsq:D3A95_00705"/>
<sequence>MPRPTLPWSTCPPQGEPVLSGWEQELSQVNRCPPSPPQIIPSIRAAFACALHMHQPTIPAGEDGSLISHLQYMLMHPHEGDNHNAPQFLWCYRRMGDWIPQLVAEGCQPRIMLDYSGNLLWGLEQMGQEEVLDALRRITVDTYAPYVEWLGTCWGHAVMPSTPIADIELHIRAWQHQFVALFGVEALQRVQGFSLPEMHLPNHPDTLFTLVTCLKRYGYRWLLVQEHSVEQLDGSPLPYAAKYVPNVLVARNSHGEVAEITVLIKTQGSDTKLVAQMQPYHEAKYLATHWQESLSPPCVSQIADGENGGVMMNEYPRDFMPVWHEIKANPQAGVVGLNGSEYLALLAAQGVTTDHFPRCQAVHQHQLWQALGDSPITPETVAAAIAHLEQTNPDFSMEGASWTNHLSWVKGYETVLQPMERLSAEFHRIYDPLVAADPQVTQSPAYREALLYLLTSQTSCFRYWGSGRWTDYATTICDRGMALLQATSV</sequence>
<gene>
    <name evidence="1" type="ORF">D3A95_00705</name>
</gene>
<dbReference type="Proteomes" id="UP000261812">
    <property type="component" value="Chromosome"/>
</dbReference>
<evidence type="ECO:0000313" key="2">
    <source>
        <dbReference type="Proteomes" id="UP000261812"/>
    </source>
</evidence>
<keyword evidence="2" id="KW-1185">Reference proteome</keyword>
<dbReference type="GO" id="GO:0016787">
    <property type="term" value="F:hydrolase activity"/>
    <property type="evidence" value="ECO:0007669"/>
    <property type="project" value="UniProtKB-KW"/>
</dbReference>
<name>A0A3B7MC88_9CYAN</name>
<dbReference type="RefSeq" id="WP_181495492.1">
    <property type="nucleotide sequence ID" value="NZ_CP032152.1"/>
</dbReference>
<dbReference type="GO" id="GO:0005975">
    <property type="term" value="P:carbohydrate metabolic process"/>
    <property type="evidence" value="ECO:0007669"/>
    <property type="project" value="InterPro"/>
</dbReference>
<dbReference type="InterPro" id="IPR052046">
    <property type="entry name" value="GH57_Enzymes"/>
</dbReference>
<dbReference type="Gene3D" id="3.20.110.20">
    <property type="match status" value="1"/>
</dbReference>
<dbReference type="SUPFAM" id="SSF88713">
    <property type="entry name" value="Glycoside hydrolase/deacetylase"/>
    <property type="match status" value="1"/>
</dbReference>
<evidence type="ECO:0000313" key="1">
    <source>
        <dbReference type="EMBL" id="AXY67225.1"/>
    </source>
</evidence>
<dbReference type="PANTHER" id="PTHR36306">
    <property type="entry name" value="ALPHA-AMYLASE-RELATED-RELATED"/>
    <property type="match status" value="1"/>
</dbReference>
<accession>A0A3B7MC88</accession>